<keyword evidence="5 10" id="KW-0418">Kinase</keyword>
<dbReference type="Gene3D" id="1.10.287.130">
    <property type="match status" value="1"/>
</dbReference>
<keyword evidence="4" id="KW-0808">Transferase</keyword>
<dbReference type="Proteomes" id="UP000230709">
    <property type="component" value="Chromosome"/>
</dbReference>
<evidence type="ECO:0000256" key="2">
    <source>
        <dbReference type="ARBA" id="ARBA00012438"/>
    </source>
</evidence>
<keyword evidence="11" id="KW-1185">Reference proteome</keyword>
<keyword evidence="3" id="KW-0597">Phosphoprotein</keyword>
<dbReference type="PROSITE" id="PS50112">
    <property type="entry name" value="PAS"/>
    <property type="match status" value="2"/>
</dbReference>
<dbReference type="InterPro" id="IPR003661">
    <property type="entry name" value="HisK_dim/P_dom"/>
</dbReference>
<dbReference type="PROSITE" id="PS50113">
    <property type="entry name" value="PAC"/>
    <property type="match status" value="3"/>
</dbReference>
<dbReference type="PROSITE" id="PS50109">
    <property type="entry name" value="HIS_KIN"/>
    <property type="match status" value="1"/>
</dbReference>
<evidence type="ECO:0000313" key="11">
    <source>
        <dbReference type="Proteomes" id="UP000230709"/>
    </source>
</evidence>
<feature type="compositionally biased region" description="Basic and acidic residues" evidence="6">
    <location>
        <begin position="14"/>
        <end position="29"/>
    </location>
</feature>
<evidence type="ECO:0000259" key="7">
    <source>
        <dbReference type="PROSITE" id="PS50109"/>
    </source>
</evidence>
<feature type="domain" description="PAS" evidence="8">
    <location>
        <begin position="294"/>
        <end position="365"/>
    </location>
</feature>
<dbReference type="SMART" id="SM00091">
    <property type="entry name" value="PAS"/>
    <property type="match status" value="4"/>
</dbReference>
<feature type="domain" description="PAC" evidence="9">
    <location>
        <begin position="505"/>
        <end position="556"/>
    </location>
</feature>
<dbReference type="SMART" id="SM00387">
    <property type="entry name" value="HATPase_c"/>
    <property type="match status" value="1"/>
</dbReference>
<evidence type="ECO:0000256" key="6">
    <source>
        <dbReference type="SAM" id="MobiDB-lite"/>
    </source>
</evidence>
<dbReference type="InterPro" id="IPR000014">
    <property type="entry name" value="PAS"/>
</dbReference>
<evidence type="ECO:0000256" key="1">
    <source>
        <dbReference type="ARBA" id="ARBA00000085"/>
    </source>
</evidence>
<dbReference type="InterPro" id="IPR003594">
    <property type="entry name" value="HATPase_dom"/>
</dbReference>
<dbReference type="InterPro" id="IPR013767">
    <property type="entry name" value="PAS_fold"/>
</dbReference>
<dbReference type="CDD" id="cd00082">
    <property type="entry name" value="HisKA"/>
    <property type="match status" value="1"/>
</dbReference>
<dbReference type="RefSeq" id="WP_003613496.1">
    <property type="nucleotide sequence ID" value="NZ_ADVE02000001.1"/>
</dbReference>
<dbReference type="Gene3D" id="2.10.70.100">
    <property type="match status" value="2"/>
</dbReference>
<dbReference type="InterPro" id="IPR035965">
    <property type="entry name" value="PAS-like_dom_sf"/>
</dbReference>
<dbReference type="SUPFAM" id="SSF55874">
    <property type="entry name" value="ATPase domain of HSP90 chaperone/DNA topoisomerase II/histidine kinase"/>
    <property type="match status" value="1"/>
</dbReference>
<dbReference type="Pfam" id="PF00989">
    <property type="entry name" value="PAS"/>
    <property type="match status" value="1"/>
</dbReference>
<dbReference type="GO" id="GO:0000155">
    <property type="term" value="F:phosphorelay sensor kinase activity"/>
    <property type="evidence" value="ECO:0007669"/>
    <property type="project" value="InterPro"/>
</dbReference>
<reference evidence="11" key="1">
    <citation type="submission" date="2017-10" db="EMBL/GenBank/DDBJ databases">
        <title>Completed PacBio SMRT sequence of Methylosinus trichosporium OB3b reveals presence of a third large plasmid.</title>
        <authorList>
            <person name="Charles T.C."/>
            <person name="Lynch M.D.J."/>
            <person name="Heil J.R."/>
            <person name="Cheng J."/>
        </authorList>
    </citation>
    <scope>NUCLEOTIDE SEQUENCE [LARGE SCALE GENOMIC DNA]</scope>
    <source>
        <strain evidence="11">OB3b</strain>
    </source>
</reference>
<dbReference type="InterPro" id="IPR005467">
    <property type="entry name" value="His_kinase_dom"/>
</dbReference>
<dbReference type="PRINTS" id="PR00344">
    <property type="entry name" value="BCTRLSENSOR"/>
</dbReference>
<feature type="domain" description="Histidine kinase" evidence="7">
    <location>
        <begin position="698"/>
        <end position="913"/>
    </location>
</feature>
<protein>
    <recommendedName>
        <fullName evidence="2">histidine kinase</fullName>
        <ecNumber evidence="2">2.7.13.3</ecNumber>
    </recommendedName>
</protein>
<evidence type="ECO:0000256" key="3">
    <source>
        <dbReference type="ARBA" id="ARBA00022553"/>
    </source>
</evidence>
<dbReference type="InterPro" id="IPR013655">
    <property type="entry name" value="PAS_fold_3"/>
</dbReference>
<dbReference type="AlphaFoldDB" id="A0A2D2D5N3"/>
<dbReference type="InterPro" id="IPR052162">
    <property type="entry name" value="Sensor_kinase/Photoreceptor"/>
</dbReference>
<dbReference type="Pfam" id="PF08447">
    <property type="entry name" value="PAS_3"/>
    <property type="match status" value="3"/>
</dbReference>
<dbReference type="GO" id="GO:0006355">
    <property type="term" value="P:regulation of DNA-templated transcription"/>
    <property type="evidence" value="ECO:0007669"/>
    <property type="project" value="InterPro"/>
</dbReference>
<evidence type="ECO:0000256" key="5">
    <source>
        <dbReference type="ARBA" id="ARBA00022777"/>
    </source>
</evidence>
<dbReference type="Gene3D" id="3.30.450.20">
    <property type="entry name" value="PAS domain"/>
    <property type="match status" value="5"/>
</dbReference>
<feature type="domain" description="PAC" evidence="9">
    <location>
        <begin position="370"/>
        <end position="422"/>
    </location>
</feature>
<dbReference type="InterPro" id="IPR004358">
    <property type="entry name" value="Sig_transdc_His_kin-like_C"/>
</dbReference>
<gene>
    <name evidence="10" type="ORF">CQW49_10105</name>
</gene>
<evidence type="ECO:0000259" key="9">
    <source>
        <dbReference type="PROSITE" id="PS50113"/>
    </source>
</evidence>
<dbReference type="EMBL" id="CP023737">
    <property type="protein sequence ID" value="ATQ70318.1"/>
    <property type="molecule type" value="Genomic_DNA"/>
</dbReference>
<dbReference type="PANTHER" id="PTHR43304:SF1">
    <property type="entry name" value="PAC DOMAIN-CONTAINING PROTEIN"/>
    <property type="match status" value="1"/>
</dbReference>
<dbReference type="InterPro" id="IPR001610">
    <property type="entry name" value="PAC"/>
</dbReference>
<dbReference type="InterPro" id="IPR036890">
    <property type="entry name" value="HATPase_C_sf"/>
</dbReference>
<evidence type="ECO:0000256" key="4">
    <source>
        <dbReference type="ARBA" id="ARBA00022679"/>
    </source>
</evidence>
<evidence type="ECO:0000313" key="10">
    <source>
        <dbReference type="EMBL" id="ATQ70318.1"/>
    </source>
</evidence>
<accession>A0A2D2D5N3</accession>
<dbReference type="EC" id="2.7.13.3" evidence="2"/>
<dbReference type="SMART" id="SM00086">
    <property type="entry name" value="PAC"/>
    <property type="match status" value="5"/>
</dbReference>
<proteinExistence type="predicted"/>
<dbReference type="Gene3D" id="3.30.565.10">
    <property type="entry name" value="Histidine kinase-like ATPase, C-terminal domain"/>
    <property type="match status" value="1"/>
</dbReference>
<dbReference type="SUPFAM" id="SSF55785">
    <property type="entry name" value="PYP-like sensor domain (PAS domain)"/>
    <property type="match status" value="5"/>
</dbReference>
<comment type="catalytic activity">
    <reaction evidence="1">
        <text>ATP + protein L-histidine = ADP + protein N-phospho-L-histidine.</text>
        <dbReference type="EC" id="2.7.13.3"/>
    </reaction>
</comment>
<dbReference type="STRING" id="595536.GCA_000178815_03142"/>
<organism evidence="10 11">
    <name type="scientific">Methylosinus trichosporium (strain ATCC 35070 / NCIMB 11131 / UNIQEM 75 / OB3b)</name>
    <dbReference type="NCBI Taxonomy" id="595536"/>
    <lineage>
        <taxon>Bacteria</taxon>
        <taxon>Pseudomonadati</taxon>
        <taxon>Pseudomonadota</taxon>
        <taxon>Alphaproteobacteria</taxon>
        <taxon>Hyphomicrobiales</taxon>
        <taxon>Methylocystaceae</taxon>
        <taxon>Methylosinus</taxon>
    </lineage>
</organism>
<dbReference type="PANTHER" id="PTHR43304">
    <property type="entry name" value="PHYTOCHROME-LIKE PROTEIN CPH1"/>
    <property type="match status" value="1"/>
</dbReference>
<dbReference type="NCBIfam" id="TIGR00229">
    <property type="entry name" value="sensory_box"/>
    <property type="match status" value="4"/>
</dbReference>
<dbReference type="CDD" id="cd00130">
    <property type="entry name" value="PAS"/>
    <property type="match status" value="4"/>
</dbReference>
<feature type="region of interest" description="Disordered" evidence="6">
    <location>
        <begin position="1"/>
        <end position="29"/>
    </location>
</feature>
<evidence type="ECO:0000259" key="8">
    <source>
        <dbReference type="PROSITE" id="PS50112"/>
    </source>
</evidence>
<dbReference type="Pfam" id="PF02518">
    <property type="entry name" value="HATPase_c"/>
    <property type="match status" value="1"/>
</dbReference>
<feature type="domain" description="PAS" evidence="8">
    <location>
        <begin position="557"/>
        <end position="603"/>
    </location>
</feature>
<dbReference type="Pfam" id="PF13426">
    <property type="entry name" value="PAS_9"/>
    <property type="match status" value="1"/>
</dbReference>
<dbReference type="KEGG" id="mtw:CQW49_10105"/>
<dbReference type="SMART" id="SM00388">
    <property type="entry name" value="HisKA"/>
    <property type="match status" value="1"/>
</dbReference>
<dbReference type="InterPro" id="IPR036097">
    <property type="entry name" value="HisK_dim/P_sf"/>
</dbReference>
<dbReference type="SUPFAM" id="SSF47384">
    <property type="entry name" value="Homodimeric domain of signal transducing histidine kinase"/>
    <property type="match status" value="1"/>
</dbReference>
<sequence length="917" mass="100813">MDETCVRVSAPPEPQRRSADRAPRAKDGADIGRQSVERICRRLLEEMREGTVELDRNAVVLHCNRRFREMIGRPLARLIGGRLVDHVALPQRKRFAAFLAAGRAETREFEFARADGSLAPVSVALGPPTAGSAASRLAVITDLSQIKWMERSFAASDALREREKWLRLAVAAGRVGTFDADLVRGCSCFSATAHEILGLPAERAITLAEVEAMLLEDDRPGFYAELRAACTGADGGEWSHELRIRRADGALRWIALAGQFELRRSPRGLTPTRVLGTAIDVTERRETEESLRHSNERLRLALAAGAIGSWELDTGQETVDVDAKHREIFGLPAAEPILPDTVLDLIHPDDREEVRSAVHAALDPSGDGRYQAEYRIRRRADGAERWVSSRAQAFFDNPRAVRMIGVVSDVTEKKRTESELHEKARLAEQLAGVAASAPGLIASFRLAPDGKASLPYTSPNVEDVYGLSSEALREDAEIKFARVHPDDLGHVRASIAESARLMTVWRASYRYNHPRKGWVWIEAQSSPIREPDGSVLWNGYLQDVTERKRIEQALVDKEARLHATVEGAHDAIVTLDEQGAIRSMNSAAVRMFGYPEVDTIGRSIEALIPACLCGGRRSSLLSRVHEACAEEGAVCEAEGRRKDGAAFPVDLSVSKAAYHGRSLFIAFVRDLSERRRIEARMQKLHAERLSAVGELAAGLAHELNQPLSATTIYLRAARRLLQMPADQRPANVEDALDNAATQIMRAGQIICHLREFITRGEPDKTIQRLHELVAEANELVVVEAKQAGIGVVFQLNAPDDRILADRVQIKQVVVNLMRNAKDAMSSSQTRRMLVSTRAAGRSMIRVDVADTGSGLTEEARASLFEPFTTTKANGLGVGLTIARTIVEAHYGKIWAGPNRDGGATFSFTLPLGVETET</sequence>
<dbReference type="InterPro" id="IPR000700">
    <property type="entry name" value="PAS-assoc_C"/>
</dbReference>
<name>A0A2D2D5N3_METT3</name>
<feature type="domain" description="PAC" evidence="9">
    <location>
        <begin position="238"/>
        <end position="293"/>
    </location>
</feature>